<reference evidence="2 3" key="1">
    <citation type="journal article" date="2014" name="Genome Biol. Evol.">
        <title>Comparative genomics and transcriptomics analyses reveal divergent lifestyle features of nematode endoparasitic fungus Hirsutella minnesotensis.</title>
        <authorList>
            <person name="Lai Y."/>
            <person name="Liu K."/>
            <person name="Zhang X."/>
            <person name="Zhang X."/>
            <person name="Li K."/>
            <person name="Wang N."/>
            <person name="Shu C."/>
            <person name="Wu Y."/>
            <person name="Wang C."/>
            <person name="Bushley K.E."/>
            <person name="Xiang M."/>
            <person name="Liu X."/>
        </authorList>
    </citation>
    <scope>NUCLEOTIDE SEQUENCE [LARGE SCALE GENOMIC DNA]</scope>
    <source>
        <strain evidence="2 3">3608</strain>
    </source>
</reference>
<evidence type="ECO:0000256" key="1">
    <source>
        <dbReference type="SAM" id="Phobius"/>
    </source>
</evidence>
<evidence type="ECO:0000313" key="3">
    <source>
        <dbReference type="Proteomes" id="UP000054481"/>
    </source>
</evidence>
<organism evidence="2 3">
    <name type="scientific">Hirsutella minnesotensis 3608</name>
    <dbReference type="NCBI Taxonomy" id="1043627"/>
    <lineage>
        <taxon>Eukaryota</taxon>
        <taxon>Fungi</taxon>
        <taxon>Dikarya</taxon>
        <taxon>Ascomycota</taxon>
        <taxon>Pezizomycotina</taxon>
        <taxon>Sordariomycetes</taxon>
        <taxon>Hypocreomycetidae</taxon>
        <taxon>Hypocreales</taxon>
        <taxon>Ophiocordycipitaceae</taxon>
        <taxon>Hirsutella</taxon>
    </lineage>
</organism>
<proteinExistence type="predicted"/>
<dbReference type="InterPro" id="IPR025363">
    <property type="entry name" value="DUF4267"/>
</dbReference>
<gene>
    <name evidence="2" type="ORF">HIM_06056</name>
</gene>
<feature type="transmembrane region" description="Helical" evidence="1">
    <location>
        <begin position="51"/>
        <end position="72"/>
    </location>
</feature>
<accession>A0A0F7ZNW5</accession>
<feature type="transmembrane region" description="Helical" evidence="1">
    <location>
        <begin position="108"/>
        <end position="126"/>
    </location>
</feature>
<sequence length="127" mass="14160">MEHPIFFRISLALSVTPILFGINGMLRPNAHLRALNFPAHTEPQAKKLNHALMRIWGIRNLSVGFLLTLIWTTGDERLMGKALCAGLALPITDGFVSRRLIGGGELQHWMFPPVILVVMAGLFGWFD</sequence>
<dbReference type="Pfam" id="PF14087">
    <property type="entry name" value="DUF4267"/>
    <property type="match status" value="1"/>
</dbReference>
<feature type="transmembrane region" description="Helical" evidence="1">
    <location>
        <begin position="6"/>
        <end position="26"/>
    </location>
</feature>
<keyword evidence="1" id="KW-0812">Transmembrane</keyword>
<keyword evidence="1" id="KW-1133">Transmembrane helix</keyword>
<dbReference type="AlphaFoldDB" id="A0A0F7ZNW5"/>
<keyword evidence="1" id="KW-0472">Membrane</keyword>
<dbReference type="Proteomes" id="UP000054481">
    <property type="component" value="Unassembled WGS sequence"/>
</dbReference>
<keyword evidence="3" id="KW-1185">Reference proteome</keyword>
<name>A0A0F7ZNW5_9HYPO</name>
<dbReference type="EMBL" id="KQ030525">
    <property type="protein sequence ID" value="KJZ74460.1"/>
    <property type="molecule type" value="Genomic_DNA"/>
</dbReference>
<evidence type="ECO:0000313" key="2">
    <source>
        <dbReference type="EMBL" id="KJZ74460.1"/>
    </source>
</evidence>
<evidence type="ECO:0008006" key="4">
    <source>
        <dbReference type="Google" id="ProtNLM"/>
    </source>
</evidence>
<protein>
    <recommendedName>
        <fullName evidence="4">Integral membrane protein</fullName>
    </recommendedName>
</protein>
<dbReference type="OrthoDB" id="5216128at2759"/>